<dbReference type="InterPro" id="IPR011335">
    <property type="entry name" value="Restrct_endonuc-II-like"/>
</dbReference>
<protein>
    <recommendedName>
        <fullName evidence="1">Putative restriction endonuclease domain-containing protein</fullName>
    </recommendedName>
</protein>
<dbReference type="AlphaFoldDB" id="A0A8H8X0A2"/>
<dbReference type="PANTHER" id="PTHR35400">
    <property type="entry name" value="SLR1083 PROTEIN"/>
    <property type="match status" value="1"/>
</dbReference>
<dbReference type="Proteomes" id="UP000663508">
    <property type="component" value="Chromosome"/>
</dbReference>
<sequence length="195" mass="21120">MTIPVAPDSPLPRRFTAGDLRLMLKSGILREDERIELLDGELVERAAKGFAHDVVKNALMRRLVPALPDTIYLGIESTLQLRPNLLLEPDLLLAPVSARSASPEGFCTIPGSEILLVIEVAASSPAYDRGRKAALYARHGVREYRVIDAQERTASVHREPASGGYRDVAELPRDAILRPRADGLAALSVALAALG</sequence>
<dbReference type="KEGG" id="mind:mvi_59390"/>
<gene>
    <name evidence="2" type="ORF">mvi_59390</name>
</gene>
<organism evidence="2 3">
    <name type="scientific">Methylobacterium indicum</name>
    <dbReference type="NCBI Taxonomy" id="1775910"/>
    <lineage>
        <taxon>Bacteria</taxon>
        <taxon>Pseudomonadati</taxon>
        <taxon>Pseudomonadota</taxon>
        <taxon>Alphaproteobacteria</taxon>
        <taxon>Hyphomicrobiales</taxon>
        <taxon>Methylobacteriaceae</taxon>
        <taxon>Methylobacterium</taxon>
    </lineage>
</organism>
<dbReference type="SUPFAM" id="SSF52980">
    <property type="entry name" value="Restriction endonuclease-like"/>
    <property type="match status" value="1"/>
</dbReference>
<dbReference type="RefSeq" id="WP_244748794.1">
    <property type="nucleotide sequence ID" value="NZ_AP024145.1"/>
</dbReference>
<proteinExistence type="predicted"/>
<dbReference type="EMBL" id="AP024145">
    <property type="protein sequence ID" value="BCM87478.1"/>
    <property type="molecule type" value="Genomic_DNA"/>
</dbReference>
<dbReference type="Pfam" id="PF05685">
    <property type="entry name" value="Uma2"/>
    <property type="match status" value="1"/>
</dbReference>
<dbReference type="PANTHER" id="PTHR35400:SF1">
    <property type="entry name" value="SLR1083 PROTEIN"/>
    <property type="match status" value="1"/>
</dbReference>
<reference evidence="2" key="1">
    <citation type="submission" date="2020-11" db="EMBL/GenBank/DDBJ databases">
        <title>Complete genome sequence of a novel pathogenic Methylobacterium strain isolated from rice in Vietnam.</title>
        <authorList>
            <person name="Lai K."/>
            <person name="Okazaki S."/>
            <person name="Higashi K."/>
            <person name="Mori H."/>
            <person name="Toyoda A."/>
            <person name="Kurokawa K."/>
        </authorList>
    </citation>
    <scope>NUCLEOTIDE SEQUENCE</scope>
    <source>
        <strain evidence="2">VL1</strain>
    </source>
</reference>
<dbReference type="Gene3D" id="3.90.1570.10">
    <property type="entry name" value="tt1808, chain A"/>
    <property type="match status" value="1"/>
</dbReference>
<name>A0A8H8X0A2_9HYPH</name>
<feature type="domain" description="Putative restriction endonuclease" evidence="1">
    <location>
        <begin position="30"/>
        <end position="179"/>
    </location>
</feature>
<dbReference type="InterPro" id="IPR008538">
    <property type="entry name" value="Uma2"/>
</dbReference>
<dbReference type="InterPro" id="IPR012296">
    <property type="entry name" value="Nuclease_put_TT1808"/>
</dbReference>
<dbReference type="CDD" id="cd06260">
    <property type="entry name" value="DUF820-like"/>
    <property type="match status" value="1"/>
</dbReference>
<evidence type="ECO:0000313" key="3">
    <source>
        <dbReference type="Proteomes" id="UP000663508"/>
    </source>
</evidence>
<accession>A0A8H8X0A2</accession>
<evidence type="ECO:0000259" key="1">
    <source>
        <dbReference type="Pfam" id="PF05685"/>
    </source>
</evidence>
<evidence type="ECO:0000313" key="2">
    <source>
        <dbReference type="EMBL" id="BCM87478.1"/>
    </source>
</evidence>